<dbReference type="Proteomes" id="UP000826195">
    <property type="component" value="Unassembled WGS sequence"/>
</dbReference>
<dbReference type="EMBL" id="JAHXZJ010000001">
    <property type="protein sequence ID" value="KAH0567343.1"/>
    <property type="molecule type" value="Genomic_DNA"/>
</dbReference>
<proteinExistence type="predicted"/>
<comment type="caution">
    <text evidence="2">The sequence shown here is derived from an EMBL/GenBank/DDBJ whole genome shotgun (WGS) entry which is preliminary data.</text>
</comment>
<sequence>MPSQVTRINQPVSSLTCGQVRVQGSQDSGILKVIVVVVSETLILVAVVVQYNSCCMLCIIHRTSQYRDEGYPDGIQTNFASQELIKAKKSSDCRQNRPLPALLAISNPL</sequence>
<gene>
    <name evidence="2" type="ORF">KQX54_008593</name>
</gene>
<protein>
    <submittedName>
        <fullName evidence="2">Uncharacterized protein</fullName>
    </submittedName>
</protein>
<evidence type="ECO:0000256" key="1">
    <source>
        <dbReference type="SAM" id="Phobius"/>
    </source>
</evidence>
<keyword evidence="1" id="KW-0812">Transmembrane</keyword>
<keyword evidence="1" id="KW-1133">Transmembrane helix</keyword>
<accession>A0AAV7J6R4</accession>
<keyword evidence="1" id="KW-0472">Membrane</keyword>
<reference evidence="2 3" key="1">
    <citation type="journal article" date="2021" name="J. Hered.">
        <title>A chromosome-level genome assembly of the parasitoid wasp, Cotesia glomerata (Hymenoptera: Braconidae).</title>
        <authorList>
            <person name="Pinto B.J."/>
            <person name="Weis J.J."/>
            <person name="Gamble T."/>
            <person name="Ode P.J."/>
            <person name="Paul R."/>
            <person name="Zaspel J.M."/>
        </authorList>
    </citation>
    <scope>NUCLEOTIDE SEQUENCE [LARGE SCALE GENOMIC DNA]</scope>
    <source>
        <strain evidence="2">CgM1</strain>
    </source>
</reference>
<dbReference type="AlphaFoldDB" id="A0AAV7J6R4"/>
<evidence type="ECO:0000313" key="2">
    <source>
        <dbReference type="EMBL" id="KAH0567343.1"/>
    </source>
</evidence>
<evidence type="ECO:0000313" key="3">
    <source>
        <dbReference type="Proteomes" id="UP000826195"/>
    </source>
</evidence>
<keyword evidence="3" id="KW-1185">Reference proteome</keyword>
<name>A0AAV7J6R4_COTGL</name>
<feature type="transmembrane region" description="Helical" evidence="1">
    <location>
        <begin position="30"/>
        <end position="51"/>
    </location>
</feature>
<organism evidence="2 3">
    <name type="scientific">Cotesia glomerata</name>
    <name type="common">Lepidopteran parasitic wasp</name>
    <name type="synonym">Apanteles glomeratus</name>
    <dbReference type="NCBI Taxonomy" id="32391"/>
    <lineage>
        <taxon>Eukaryota</taxon>
        <taxon>Metazoa</taxon>
        <taxon>Ecdysozoa</taxon>
        <taxon>Arthropoda</taxon>
        <taxon>Hexapoda</taxon>
        <taxon>Insecta</taxon>
        <taxon>Pterygota</taxon>
        <taxon>Neoptera</taxon>
        <taxon>Endopterygota</taxon>
        <taxon>Hymenoptera</taxon>
        <taxon>Apocrita</taxon>
        <taxon>Ichneumonoidea</taxon>
        <taxon>Braconidae</taxon>
        <taxon>Microgastrinae</taxon>
        <taxon>Cotesia</taxon>
    </lineage>
</organism>